<accession>A0A8C4RZ57</accession>
<protein>
    <recommendedName>
        <fullName evidence="3">Migration and invasion-inhibitory protein</fullName>
    </recommendedName>
</protein>
<proteinExistence type="predicted"/>
<dbReference type="GO" id="GO:0010972">
    <property type="term" value="P:negative regulation of G2/M transition of mitotic cell cycle"/>
    <property type="evidence" value="ECO:0007669"/>
    <property type="project" value="InterPro"/>
</dbReference>
<sequence length="242" mass="27397">MEYHKDLCEKAFLGYDWIAGQLDAESSLSDQSEEYFSELRNFRQVNKEDCFYSSIVREEDVEFTAPPLVEPQLDLLPSLDTHQCTHCYRVDRRLFTVPLEPEAACAICKLPRNRLQSSEQKPAFIRISIPRSTLLPAYKYKAHRRKSFDPTDSLSLPSHCLSGWSNSGSLSTSHSNSFGIRKSCSVSGVLNGKLLSLLHDKNSEEPINSSDELLSLSRAAEYHLQNMERPTRTVPTSGDSVY</sequence>
<dbReference type="GeneTree" id="ENSGT00940000180604"/>
<keyword evidence="2" id="KW-1185">Reference proteome</keyword>
<dbReference type="Ensembl" id="ENSECRT00000009300.1">
    <property type="protein sequence ID" value="ENSECRP00000009151.1"/>
    <property type="gene ID" value="ENSECRG00000006148.1"/>
</dbReference>
<dbReference type="Proteomes" id="UP000694620">
    <property type="component" value="Chromosome 8"/>
</dbReference>
<dbReference type="AlphaFoldDB" id="A0A8C4RZ57"/>
<dbReference type="Pfam" id="PF15734">
    <property type="entry name" value="MIIP"/>
    <property type="match status" value="1"/>
</dbReference>
<organism evidence="1 2">
    <name type="scientific">Erpetoichthys calabaricus</name>
    <name type="common">Rope fish</name>
    <name type="synonym">Calamoichthys calabaricus</name>
    <dbReference type="NCBI Taxonomy" id="27687"/>
    <lineage>
        <taxon>Eukaryota</taxon>
        <taxon>Metazoa</taxon>
        <taxon>Chordata</taxon>
        <taxon>Craniata</taxon>
        <taxon>Vertebrata</taxon>
        <taxon>Euteleostomi</taxon>
        <taxon>Actinopterygii</taxon>
        <taxon>Polypteriformes</taxon>
        <taxon>Polypteridae</taxon>
        <taxon>Erpetoichthys</taxon>
    </lineage>
</organism>
<dbReference type="InterPro" id="IPR031466">
    <property type="entry name" value="MIIP"/>
</dbReference>
<dbReference type="PANTHER" id="PTHR34831">
    <property type="entry name" value="MIGRATION AND INVASION-INHIBITORY PROTEIN"/>
    <property type="match status" value="1"/>
</dbReference>
<reference evidence="1" key="3">
    <citation type="submission" date="2025-09" db="UniProtKB">
        <authorList>
            <consortium name="Ensembl"/>
        </authorList>
    </citation>
    <scope>IDENTIFICATION</scope>
</reference>
<gene>
    <name evidence="1" type="primary">miip</name>
</gene>
<reference evidence="1" key="2">
    <citation type="submission" date="2025-08" db="UniProtKB">
        <authorList>
            <consortium name="Ensembl"/>
        </authorList>
    </citation>
    <scope>IDENTIFICATION</scope>
</reference>
<dbReference type="PANTHER" id="PTHR34831:SF1">
    <property type="entry name" value="MIGRATION AND INVASION-INHIBITORY PROTEIN"/>
    <property type="match status" value="1"/>
</dbReference>
<reference evidence="1" key="1">
    <citation type="submission" date="2021-06" db="EMBL/GenBank/DDBJ databases">
        <authorList>
            <consortium name="Wellcome Sanger Institute Data Sharing"/>
        </authorList>
    </citation>
    <scope>NUCLEOTIDE SEQUENCE [LARGE SCALE GENOMIC DNA]</scope>
</reference>
<evidence type="ECO:0000313" key="1">
    <source>
        <dbReference type="Ensembl" id="ENSECRP00000009151.1"/>
    </source>
</evidence>
<evidence type="ECO:0008006" key="3">
    <source>
        <dbReference type="Google" id="ProtNLM"/>
    </source>
</evidence>
<evidence type="ECO:0000313" key="2">
    <source>
        <dbReference type="Proteomes" id="UP000694620"/>
    </source>
</evidence>
<dbReference type="GO" id="GO:0030336">
    <property type="term" value="P:negative regulation of cell migration"/>
    <property type="evidence" value="ECO:0007669"/>
    <property type="project" value="InterPro"/>
</dbReference>
<name>A0A8C4RZ57_ERPCA</name>